<evidence type="ECO:0000259" key="1">
    <source>
        <dbReference type="Pfam" id="PF09299"/>
    </source>
</evidence>
<dbReference type="InterPro" id="IPR015378">
    <property type="entry name" value="Transposase-like_Mu_C"/>
</dbReference>
<comment type="caution">
    <text evidence="2">The sequence shown here is derived from an EMBL/GenBank/DDBJ whole genome shotgun (WGS) entry which is preliminary data.</text>
</comment>
<protein>
    <submittedName>
        <fullName evidence="2">Mu transposase C-terminal domain-containing protein</fullName>
    </submittedName>
</protein>
<accession>A0ABT8D587</accession>
<gene>
    <name evidence="2" type="ORF">QWZ10_09185</name>
</gene>
<reference evidence="3" key="1">
    <citation type="journal article" date="2019" name="Int. J. Syst. Evol. Microbiol.">
        <title>The Global Catalogue of Microorganisms (GCM) 10K type strain sequencing project: providing services to taxonomists for standard genome sequencing and annotation.</title>
        <authorList>
            <consortium name="The Broad Institute Genomics Platform"/>
            <consortium name="The Broad Institute Genome Sequencing Center for Infectious Disease"/>
            <person name="Wu L."/>
            <person name="Ma J."/>
        </authorList>
    </citation>
    <scope>NUCLEOTIDE SEQUENCE [LARGE SCALE GENOMIC DNA]</scope>
    <source>
        <strain evidence="3">CECT 8482</strain>
    </source>
</reference>
<keyword evidence="3" id="KW-1185">Reference proteome</keyword>
<evidence type="ECO:0000313" key="2">
    <source>
        <dbReference type="EMBL" id="MDN3711948.1"/>
    </source>
</evidence>
<evidence type="ECO:0000313" key="3">
    <source>
        <dbReference type="Proteomes" id="UP001243846"/>
    </source>
</evidence>
<dbReference type="InterPro" id="IPR009004">
    <property type="entry name" value="Transposase_Mu_C"/>
</dbReference>
<dbReference type="Proteomes" id="UP001243846">
    <property type="component" value="Unassembled WGS sequence"/>
</dbReference>
<dbReference type="Pfam" id="PF09299">
    <property type="entry name" value="Mu-transpos_C"/>
    <property type="match status" value="1"/>
</dbReference>
<organism evidence="2 3">
    <name type="scientific">Paracoccus cavernae</name>
    <dbReference type="NCBI Taxonomy" id="1571207"/>
    <lineage>
        <taxon>Bacteria</taxon>
        <taxon>Pseudomonadati</taxon>
        <taxon>Pseudomonadota</taxon>
        <taxon>Alphaproteobacteria</taxon>
        <taxon>Rhodobacterales</taxon>
        <taxon>Paracoccaceae</taxon>
        <taxon>Paracoccus</taxon>
    </lineage>
</organism>
<feature type="domain" description="Transposase-like Mu C-terminal" evidence="1">
    <location>
        <begin position="26"/>
        <end position="80"/>
    </location>
</feature>
<proteinExistence type="predicted"/>
<dbReference type="EMBL" id="JAUFRC010000001">
    <property type="protein sequence ID" value="MDN3711948.1"/>
    <property type="molecule type" value="Genomic_DNA"/>
</dbReference>
<dbReference type="SUPFAM" id="SSF50610">
    <property type="entry name" value="mu transposase, C-terminal domain"/>
    <property type="match status" value="1"/>
</dbReference>
<sequence>MTPNECWAAHVSNGFEAVEVDPGEADDLFRPYEIRTARRAQVQWNGNFYFDQDLEAYHEEKVMVGYDYHQADKVWVREFDAESGQPGRLICVARFGGNSERYIPLSYEQKSIEDRAKGRLRRLDDKRIEVEAERDGLLQIEAQRDEVADFIDLSPIQPETVEAFAPIELPHPSRAVRFSPRMRNWPRGRWRTRTTFRRTRSRFCGNA</sequence>
<name>A0ABT8D587_9RHOB</name>